<evidence type="ECO:0000313" key="3">
    <source>
        <dbReference type="Proteomes" id="UP001431783"/>
    </source>
</evidence>
<evidence type="ECO:0000313" key="2">
    <source>
        <dbReference type="EMBL" id="KAK9889015.1"/>
    </source>
</evidence>
<organism evidence="2 3">
    <name type="scientific">Henosepilachna vigintioctopunctata</name>
    <dbReference type="NCBI Taxonomy" id="420089"/>
    <lineage>
        <taxon>Eukaryota</taxon>
        <taxon>Metazoa</taxon>
        <taxon>Ecdysozoa</taxon>
        <taxon>Arthropoda</taxon>
        <taxon>Hexapoda</taxon>
        <taxon>Insecta</taxon>
        <taxon>Pterygota</taxon>
        <taxon>Neoptera</taxon>
        <taxon>Endopterygota</taxon>
        <taxon>Coleoptera</taxon>
        <taxon>Polyphaga</taxon>
        <taxon>Cucujiformia</taxon>
        <taxon>Coccinelloidea</taxon>
        <taxon>Coccinellidae</taxon>
        <taxon>Epilachninae</taxon>
        <taxon>Epilachnini</taxon>
        <taxon>Henosepilachna</taxon>
    </lineage>
</organism>
<name>A0AAW1V2Y1_9CUCU</name>
<keyword evidence="3" id="KW-1185">Reference proteome</keyword>
<protein>
    <submittedName>
        <fullName evidence="2">Uncharacterized protein</fullName>
    </submittedName>
</protein>
<dbReference type="AlphaFoldDB" id="A0AAW1V2Y1"/>
<accession>A0AAW1V2Y1</accession>
<reference evidence="2 3" key="1">
    <citation type="submission" date="2023-03" db="EMBL/GenBank/DDBJ databases">
        <title>Genome insight into feeding habits of ladybird beetles.</title>
        <authorList>
            <person name="Li H.-S."/>
            <person name="Huang Y.-H."/>
            <person name="Pang H."/>
        </authorList>
    </citation>
    <scope>NUCLEOTIDE SEQUENCE [LARGE SCALE GENOMIC DNA]</scope>
    <source>
        <strain evidence="2">SYSU_2023b</strain>
        <tissue evidence="2">Whole body</tissue>
    </source>
</reference>
<feature type="compositionally biased region" description="Basic and acidic residues" evidence="1">
    <location>
        <begin position="23"/>
        <end position="70"/>
    </location>
</feature>
<dbReference type="EMBL" id="JARQZJ010000122">
    <property type="protein sequence ID" value="KAK9889015.1"/>
    <property type="molecule type" value="Genomic_DNA"/>
</dbReference>
<sequence>MKKSLKSKVTVSVTGEGAGPSRELSDRRTALVSQAKEETTATDRKTAGYEKDLSRIKELSEVKKEKKSSEETVSETTGVKNKETDTDMTMEDMEQIFRRSSRLSRSPPEARQSISCTEDCYSLPESNNGSTKRWNRLLRKLRIKISWIGV</sequence>
<proteinExistence type="predicted"/>
<feature type="region of interest" description="Disordered" evidence="1">
    <location>
        <begin position="1"/>
        <end position="91"/>
    </location>
</feature>
<evidence type="ECO:0000256" key="1">
    <source>
        <dbReference type="SAM" id="MobiDB-lite"/>
    </source>
</evidence>
<dbReference type="Proteomes" id="UP001431783">
    <property type="component" value="Unassembled WGS sequence"/>
</dbReference>
<comment type="caution">
    <text evidence="2">The sequence shown here is derived from an EMBL/GenBank/DDBJ whole genome shotgun (WGS) entry which is preliminary data.</text>
</comment>
<gene>
    <name evidence="2" type="ORF">WA026_004302</name>
</gene>